<dbReference type="InterPro" id="IPR015943">
    <property type="entry name" value="WD40/YVTN_repeat-like_dom_sf"/>
</dbReference>
<protein>
    <submittedName>
        <fullName evidence="7">Transducin/WD40 repeat-like superfamily protein</fullName>
    </submittedName>
</protein>
<evidence type="ECO:0000256" key="4">
    <source>
        <dbReference type="ARBA" id="ARBA00023242"/>
    </source>
</evidence>
<accession>A0A4Y1QXG6</accession>
<dbReference type="SUPFAM" id="SSF50978">
    <property type="entry name" value="WD40 repeat-like"/>
    <property type="match status" value="1"/>
</dbReference>
<dbReference type="InterPro" id="IPR019775">
    <property type="entry name" value="WD40_repeat_CS"/>
</dbReference>
<feature type="repeat" description="WD" evidence="5">
    <location>
        <begin position="211"/>
        <end position="252"/>
    </location>
</feature>
<feature type="repeat" description="WD" evidence="5">
    <location>
        <begin position="337"/>
        <end position="369"/>
    </location>
</feature>
<evidence type="ECO:0000256" key="6">
    <source>
        <dbReference type="SAM" id="MobiDB-lite"/>
    </source>
</evidence>
<dbReference type="InterPro" id="IPR036322">
    <property type="entry name" value="WD40_repeat_dom_sf"/>
</dbReference>
<evidence type="ECO:0000256" key="3">
    <source>
        <dbReference type="ARBA" id="ARBA00022737"/>
    </source>
</evidence>
<evidence type="ECO:0000256" key="2">
    <source>
        <dbReference type="ARBA" id="ARBA00022574"/>
    </source>
</evidence>
<gene>
    <name evidence="7" type="ORF">Prudu_005369</name>
</gene>
<dbReference type="InterPro" id="IPR045245">
    <property type="entry name" value="Pfs2-like"/>
</dbReference>
<evidence type="ECO:0000256" key="5">
    <source>
        <dbReference type="PROSITE-ProRule" id="PRU00221"/>
    </source>
</evidence>
<dbReference type="PRINTS" id="PR00320">
    <property type="entry name" value="GPROTEINBRPT"/>
</dbReference>
<dbReference type="Pfam" id="PF00400">
    <property type="entry name" value="WD40"/>
    <property type="match status" value="6"/>
</dbReference>
<dbReference type="PROSITE" id="PS50082">
    <property type="entry name" value="WD_REPEATS_2"/>
    <property type="match status" value="6"/>
</dbReference>
<feature type="compositionally biased region" description="Pro residues" evidence="6">
    <location>
        <begin position="501"/>
        <end position="510"/>
    </location>
</feature>
<feature type="compositionally biased region" description="Polar residues" evidence="6">
    <location>
        <begin position="687"/>
        <end position="696"/>
    </location>
</feature>
<dbReference type="EMBL" id="AP019298">
    <property type="protein sequence ID" value="BBG96534.1"/>
    <property type="molecule type" value="Genomic_DNA"/>
</dbReference>
<dbReference type="PANTHER" id="PTHR22836">
    <property type="entry name" value="WD40 REPEAT PROTEIN"/>
    <property type="match status" value="1"/>
</dbReference>
<feature type="region of interest" description="Disordered" evidence="6">
    <location>
        <begin position="668"/>
        <end position="716"/>
    </location>
</feature>
<dbReference type="PROSITE" id="PS00678">
    <property type="entry name" value="WD_REPEATS_1"/>
    <property type="match status" value="1"/>
</dbReference>
<keyword evidence="2 5" id="KW-0853">WD repeat</keyword>
<feature type="repeat" description="WD" evidence="5">
    <location>
        <begin position="169"/>
        <end position="201"/>
    </location>
</feature>
<evidence type="ECO:0000256" key="1">
    <source>
        <dbReference type="ARBA" id="ARBA00004123"/>
    </source>
</evidence>
<dbReference type="PANTHER" id="PTHR22836:SF0">
    <property type="entry name" value="PRE-MRNA 3' END PROCESSING PROTEIN WDR33"/>
    <property type="match status" value="1"/>
</dbReference>
<keyword evidence="3" id="KW-0677">Repeat</keyword>
<reference evidence="7" key="1">
    <citation type="journal article" date="2019" name="Science">
        <title>Mutation of a bHLH transcription factor allowed almond domestication.</title>
        <authorList>
            <person name="Sanchez-Perez R."/>
            <person name="Pavan S."/>
            <person name="Mazzeo R."/>
            <person name="Moldovan C."/>
            <person name="Aiese Cigliano R."/>
            <person name="Del Cueto J."/>
            <person name="Ricciardi F."/>
            <person name="Lotti C."/>
            <person name="Ricciardi L."/>
            <person name="Dicenta F."/>
            <person name="Lopez-Marques R.L."/>
            <person name="Lindberg Moller B."/>
        </authorList>
    </citation>
    <scope>NUCLEOTIDE SEQUENCE</scope>
</reference>
<feature type="repeat" description="WD" evidence="5">
    <location>
        <begin position="253"/>
        <end position="294"/>
    </location>
</feature>
<keyword evidence="4" id="KW-0539">Nucleus</keyword>
<evidence type="ECO:0000313" key="7">
    <source>
        <dbReference type="EMBL" id="BBG96534.1"/>
    </source>
</evidence>
<dbReference type="PROSITE" id="PS50294">
    <property type="entry name" value="WD_REPEATS_REGION"/>
    <property type="match status" value="6"/>
</dbReference>
<sequence>MFTGLGLGSVLRFGATMMYPDPQQQHHQQQHQHQQHQQQGGEFHRGPPPQAPMMRQPSASSTNMAQSITTHLAPLLLFLLTMIRMWQRDARDRTVLQPTPAAAIDMLPTVAYSDNPSTSFAAKFVHTSLNKNRCSINRWTPTGRRLITGSQSGEFTLWNGQSFNFEMILQAHDQAIRSMVWSHNDNWMVSGDDGGSIKYWQNNMNNVKANKSAHKESVRDLSFCKTDLKFCSCSDDTTVKVWDFARCQEERTLTGHGWDVKSVDWHPTKSLLVSGGKDNLVKLWDAKSGRELCSFHGHKNMVLSVKWNQNGNWVLTASKDQIIKVYDIRAMKELESFRGHRKDVTALAWHPFHEEYFVSGSFDGSIYHWLVGHDTPQVEIPNAHDNSVWDLAWHPIGYLLCSGSNDHTTKFWCRNRPGDTGRDKFNIGQNQGFGEQNPAFGGRMTGNFPVPEGPPTPGPFPPGLTRNEGTIPGVGVAMPLSLDASTQGEQQQPHALSMPLGAPPLPPGPHPSLLAANQQQQYQQNPQQIPQQQHQQHQAHPQQMPPMPLPPPNMPHLQPPSHLPLLPHPHLHRPPPQMPPLGMPSSVPGSLPMPSSVPTSHSMQMGMQGTMNQMVHPLPQGHYMGMNPMHSGSLPTSGASAPVGGFANGMPNMQGPSNASGGQMYPQGGTFNRGQPGQIPMHPGYNPYQTRGQSGMPQPPPGPPPHGQTPHIEVTH</sequence>
<feature type="compositionally biased region" description="Pro residues" evidence="6">
    <location>
        <begin position="697"/>
        <end position="707"/>
    </location>
</feature>
<dbReference type="Gene3D" id="2.130.10.10">
    <property type="entry name" value="YVTN repeat-like/Quinoprotein amine dehydrogenase"/>
    <property type="match status" value="2"/>
</dbReference>
<dbReference type="SMART" id="SM00320">
    <property type="entry name" value="WD40"/>
    <property type="match status" value="7"/>
</dbReference>
<dbReference type="InterPro" id="IPR001680">
    <property type="entry name" value="WD40_rpt"/>
</dbReference>
<dbReference type="AlphaFoldDB" id="A0A4Y1QXG6"/>
<feature type="compositionally biased region" description="Polar residues" evidence="6">
    <location>
        <begin position="484"/>
        <end position="494"/>
    </location>
</feature>
<dbReference type="GO" id="GO:0005847">
    <property type="term" value="C:mRNA cleavage and polyadenylation specificity factor complex"/>
    <property type="evidence" value="ECO:0007669"/>
    <property type="project" value="TreeGrafter"/>
</dbReference>
<dbReference type="CDD" id="cd00200">
    <property type="entry name" value="WD40"/>
    <property type="match status" value="1"/>
</dbReference>
<feature type="compositionally biased region" description="Pro residues" evidence="6">
    <location>
        <begin position="543"/>
        <end position="562"/>
    </location>
</feature>
<comment type="subcellular location">
    <subcellularLocation>
        <location evidence="1">Nucleus</location>
    </subcellularLocation>
</comment>
<proteinExistence type="predicted"/>
<dbReference type="FunFam" id="2.130.10.10:FF:000409">
    <property type="entry name" value="Flowering time control protein FY"/>
    <property type="match status" value="1"/>
</dbReference>
<organism evidence="7">
    <name type="scientific">Prunus dulcis</name>
    <name type="common">Almond</name>
    <name type="synonym">Amygdalus dulcis</name>
    <dbReference type="NCBI Taxonomy" id="3755"/>
    <lineage>
        <taxon>Eukaryota</taxon>
        <taxon>Viridiplantae</taxon>
        <taxon>Streptophyta</taxon>
        <taxon>Embryophyta</taxon>
        <taxon>Tracheophyta</taxon>
        <taxon>Spermatophyta</taxon>
        <taxon>Magnoliopsida</taxon>
        <taxon>eudicotyledons</taxon>
        <taxon>Gunneridae</taxon>
        <taxon>Pentapetalae</taxon>
        <taxon>rosids</taxon>
        <taxon>fabids</taxon>
        <taxon>Rosales</taxon>
        <taxon>Rosaceae</taxon>
        <taxon>Amygdaloideae</taxon>
        <taxon>Amygdaleae</taxon>
        <taxon>Prunus</taxon>
    </lineage>
</organism>
<feature type="repeat" description="WD" evidence="5">
    <location>
        <begin position="295"/>
        <end position="336"/>
    </location>
</feature>
<feature type="region of interest" description="Disordered" evidence="6">
    <location>
        <begin position="484"/>
        <end position="585"/>
    </location>
</feature>
<feature type="repeat" description="WD" evidence="5">
    <location>
        <begin position="381"/>
        <end position="412"/>
    </location>
</feature>
<dbReference type="InterPro" id="IPR020472">
    <property type="entry name" value="WD40_PAC1"/>
</dbReference>
<feature type="region of interest" description="Disordered" evidence="6">
    <location>
        <begin position="22"/>
        <end position="64"/>
    </location>
</feature>
<dbReference type="FunFam" id="2.130.10.10:FF:000237">
    <property type="entry name" value="Flowering time control protein FY"/>
    <property type="match status" value="1"/>
</dbReference>
<name>A0A4Y1QXG6_PRUDU</name>
<feature type="compositionally biased region" description="Low complexity" evidence="6">
    <location>
        <begin position="511"/>
        <end position="542"/>
    </location>
</feature>
<dbReference type="GO" id="GO:0031124">
    <property type="term" value="P:mRNA 3'-end processing"/>
    <property type="evidence" value="ECO:0007669"/>
    <property type="project" value="InterPro"/>
</dbReference>